<gene>
    <name evidence="2" type="ORF">QBC34DRAFT_439141</name>
</gene>
<dbReference type="Proteomes" id="UP001321760">
    <property type="component" value="Unassembled WGS sequence"/>
</dbReference>
<keyword evidence="3" id="KW-1185">Reference proteome</keyword>
<dbReference type="EMBL" id="MU865943">
    <property type="protein sequence ID" value="KAK4448385.1"/>
    <property type="molecule type" value="Genomic_DNA"/>
</dbReference>
<feature type="region of interest" description="Disordered" evidence="1">
    <location>
        <begin position="207"/>
        <end position="253"/>
    </location>
</feature>
<evidence type="ECO:0000313" key="2">
    <source>
        <dbReference type="EMBL" id="KAK4448385.1"/>
    </source>
</evidence>
<accession>A0AAV9GLS6</accession>
<evidence type="ECO:0008006" key="4">
    <source>
        <dbReference type="Google" id="ProtNLM"/>
    </source>
</evidence>
<evidence type="ECO:0000313" key="3">
    <source>
        <dbReference type="Proteomes" id="UP001321760"/>
    </source>
</evidence>
<proteinExistence type="predicted"/>
<organism evidence="2 3">
    <name type="scientific">Podospora aff. communis PSN243</name>
    <dbReference type="NCBI Taxonomy" id="3040156"/>
    <lineage>
        <taxon>Eukaryota</taxon>
        <taxon>Fungi</taxon>
        <taxon>Dikarya</taxon>
        <taxon>Ascomycota</taxon>
        <taxon>Pezizomycotina</taxon>
        <taxon>Sordariomycetes</taxon>
        <taxon>Sordariomycetidae</taxon>
        <taxon>Sordariales</taxon>
        <taxon>Podosporaceae</taxon>
        <taxon>Podospora</taxon>
    </lineage>
</organism>
<reference evidence="2" key="2">
    <citation type="submission" date="2023-05" db="EMBL/GenBank/DDBJ databases">
        <authorList>
            <consortium name="Lawrence Berkeley National Laboratory"/>
            <person name="Steindorff A."/>
            <person name="Hensen N."/>
            <person name="Bonometti L."/>
            <person name="Westerberg I."/>
            <person name="Brannstrom I.O."/>
            <person name="Guillou S."/>
            <person name="Cros-Aarteil S."/>
            <person name="Calhoun S."/>
            <person name="Haridas S."/>
            <person name="Kuo A."/>
            <person name="Mondo S."/>
            <person name="Pangilinan J."/>
            <person name="Riley R."/>
            <person name="Labutti K."/>
            <person name="Andreopoulos B."/>
            <person name="Lipzen A."/>
            <person name="Chen C."/>
            <person name="Yanf M."/>
            <person name="Daum C."/>
            <person name="Ng V."/>
            <person name="Clum A."/>
            <person name="Ohm R."/>
            <person name="Martin F."/>
            <person name="Silar P."/>
            <person name="Natvig D."/>
            <person name="Lalanne C."/>
            <person name="Gautier V."/>
            <person name="Ament-Velasquez S.L."/>
            <person name="Kruys A."/>
            <person name="Hutchinson M.I."/>
            <person name="Powell A.J."/>
            <person name="Barry K."/>
            <person name="Miller A.N."/>
            <person name="Grigoriev I.V."/>
            <person name="Debuchy R."/>
            <person name="Gladieux P."/>
            <person name="Thoren M.H."/>
            <person name="Johannesson H."/>
        </authorList>
    </citation>
    <scope>NUCLEOTIDE SEQUENCE</scope>
    <source>
        <strain evidence="2">PSN243</strain>
    </source>
</reference>
<evidence type="ECO:0000256" key="1">
    <source>
        <dbReference type="SAM" id="MobiDB-lite"/>
    </source>
</evidence>
<reference evidence="2" key="1">
    <citation type="journal article" date="2023" name="Mol. Phylogenet. Evol.">
        <title>Genome-scale phylogeny and comparative genomics of the fungal order Sordariales.</title>
        <authorList>
            <person name="Hensen N."/>
            <person name="Bonometti L."/>
            <person name="Westerberg I."/>
            <person name="Brannstrom I.O."/>
            <person name="Guillou S."/>
            <person name="Cros-Aarteil S."/>
            <person name="Calhoun S."/>
            <person name="Haridas S."/>
            <person name="Kuo A."/>
            <person name="Mondo S."/>
            <person name="Pangilinan J."/>
            <person name="Riley R."/>
            <person name="LaButti K."/>
            <person name="Andreopoulos B."/>
            <person name="Lipzen A."/>
            <person name="Chen C."/>
            <person name="Yan M."/>
            <person name="Daum C."/>
            <person name="Ng V."/>
            <person name="Clum A."/>
            <person name="Steindorff A."/>
            <person name="Ohm R.A."/>
            <person name="Martin F."/>
            <person name="Silar P."/>
            <person name="Natvig D.O."/>
            <person name="Lalanne C."/>
            <person name="Gautier V."/>
            <person name="Ament-Velasquez S.L."/>
            <person name="Kruys A."/>
            <person name="Hutchinson M.I."/>
            <person name="Powell A.J."/>
            <person name="Barry K."/>
            <person name="Miller A.N."/>
            <person name="Grigoriev I.V."/>
            <person name="Debuchy R."/>
            <person name="Gladieux P."/>
            <person name="Hiltunen Thoren M."/>
            <person name="Johannesson H."/>
        </authorList>
    </citation>
    <scope>NUCLEOTIDE SEQUENCE</scope>
    <source>
        <strain evidence="2">PSN243</strain>
    </source>
</reference>
<comment type="caution">
    <text evidence="2">The sequence shown here is derived from an EMBL/GenBank/DDBJ whole genome shotgun (WGS) entry which is preliminary data.</text>
</comment>
<name>A0AAV9GLS6_9PEZI</name>
<dbReference type="AlphaFoldDB" id="A0AAV9GLS6"/>
<sequence length="373" mass="39415">MGLQFAESPFRASAIVNIKFKDNAATHSIHRIMLEKAPKLCALAPKPKTPATFQLPLPQKVGHVLINYLYLNTYESGELIDRGGGPIGAEDETIAKFKLAFGVYAAARQYDIDGLERPAKDQITLLSETLNAFTIIDIIVVTKALIPAPSLTLAGSGQPHSESEESASTANAVLRCALDAFREILQIARPQLPLKKSTVVRTANPAKFEPPVAAPEPPKPTQSETVGQLAPPTNRPFSYAAGPLSQDSPSTNNTALVTHPSAPVSTPQNPETSLVLRQASPETTNGTLAVSSPKPFIFTRGSSVDAPPKQKSPDTTNATLAAPMPNLFIFTRGSSVDGPAKQDTPGIRSSIHAVSSIEPCAAPQVHSGTPAVS</sequence>
<protein>
    <recommendedName>
        <fullName evidence="4">BTB domain-containing protein</fullName>
    </recommendedName>
</protein>